<reference evidence="4" key="1">
    <citation type="submission" date="2023-08" db="EMBL/GenBank/DDBJ databases">
        <authorList>
            <person name="Chen Y."/>
            <person name="Shah S."/>
            <person name="Dougan E. K."/>
            <person name="Thang M."/>
            <person name="Chan C."/>
        </authorList>
    </citation>
    <scope>NUCLEOTIDE SEQUENCE</scope>
</reference>
<keyword evidence="1" id="KW-0328">Glycosyltransferase</keyword>
<feature type="transmembrane region" description="Helical" evidence="2">
    <location>
        <begin position="83"/>
        <end position="106"/>
    </location>
</feature>
<proteinExistence type="predicted"/>
<dbReference type="PANTHER" id="PTHR45740">
    <property type="entry name" value="POLY [ADP-RIBOSE] POLYMERASE"/>
    <property type="match status" value="1"/>
</dbReference>
<keyword evidence="2" id="KW-0472">Membrane</keyword>
<dbReference type="GO" id="GO:0005634">
    <property type="term" value="C:nucleus"/>
    <property type="evidence" value="ECO:0007669"/>
    <property type="project" value="TreeGrafter"/>
</dbReference>
<keyword evidence="5" id="KW-1185">Reference proteome</keyword>
<organism evidence="4 5">
    <name type="scientific">Effrenium voratum</name>
    <dbReference type="NCBI Taxonomy" id="2562239"/>
    <lineage>
        <taxon>Eukaryota</taxon>
        <taxon>Sar</taxon>
        <taxon>Alveolata</taxon>
        <taxon>Dinophyceae</taxon>
        <taxon>Suessiales</taxon>
        <taxon>Symbiodiniaceae</taxon>
        <taxon>Effrenium</taxon>
    </lineage>
</organism>
<evidence type="ECO:0000313" key="5">
    <source>
        <dbReference type="Proteomes" id="UP001178507"/>
    </source>
</evidence>
<dbReference type="InterPro" id="IPR012317">
    <property type="entry name" value="Poly(ADP-ribose)pol_cat_dom"/>
</dbReference>
<sequence>MWAAIFGTKLPDDEYHIKVRFAPGYSPGAIDPRYRMMPQKWMSDTEEWEAVSSFAWERIIRQIEESFECEESKVYRQQIRRRGCLAIVSLIGLIPGFILGFLMSFLGCIDGNTGVCVTGLTFASIFVCALVGLIGGSISMSMVMPNYARAVMNHLEPRLLQLQATNPSMRLDFLNVRMDNSPQFEIRVKLKSRKECELERAAGDKVIATKGVAPQRTALAPLPQSLPSYWTNQDRAVHFRHRCEVSAETRELFQAVLDQTFKARSTRDRVGSLPKRLRLLKCHRVEDSSQWSLYSSCLDRLKVKWPACTPISQHYTATPSEGNEEDGHSGEVLTRPVLGGLANRLDAKLNEFYLMHGTSPNGALGITDAGFRLDFSGSHAGSMFGDGAYFAECSSKADEYSSAGDGIYEGVFALLLCRVSCGQMLRMLRADSRTVEQALGSQVVSSVLGDREASVGTYREFVVFEAAQIYPEYVMLYEREY</sequence>
<dbReference type="PANTHER" id="PTHR45740:SF2">
    <property type="entry name" value="POLY [ADP-RIBOSE] POLYMERASE"/>
    <property type="match status" value="1"/>
</dbReference>
<feature type="transmembrane region" description="Helical" evidence="2">
    <location>
        <begin position="112"/>
        <end position="134"/>
    </location>
</feature>
<dbReference type="EC" id="2.4.2.-" evidence="1"/>
<name>A0AA36HX64_9DINO</name>
<evidence type="ECO:0000259" key="3">
    <source>
        <dbReference type="PROSITE" id="PS51059"/>
    </source>
</evidence>
<evidence type="ECO:0000313" key="4">
    <source>
        <dbReference type="EMBL" id="CAJ1376405.1"/>
    </source>
</evidence>
<comment type="caution">
    <text evidence="4">The sequence shown here is derived from an EMBL/GenBank/DDBJ whole genome shotgun (WGS) entry which is preliminary data.</text>
</comment>
<dbReference type="PROSITE" id="PS51059">
    <property type="entry name" value="PARP_CATALYTIC"/>
    <property type="match status" value="1"/>
</dbReference>
<dbReference type="EMBL" id="CAUJNA010000391">
    <property type="protein sequence ID" value="CAJ1376405.1"/>
    <property type="molecule type" value="Genomic_DNA"/>
</dbReference>
<gene>
    <name evidence="4" type="ORF">EVOR1521_LOCUS5480</name>
</gene>
<dbReference type="GO" id="GO:1990404">
    <property type="term" value="F:NAD+-protein mono-ADP-ribosyltransferase activity"/>
    <property type="evidence" value="ECO:0007669"/>
    <property type="project" value="TreeGrafter"/>
</dbReference>
<feature type="domain" description="PARP catalytic" evidence="3">
    <location>
        <begin position="283"/>
        <end position="481"/>
    </location>
</feature>
<dbReference type="Proteomes" id="UP001178507">
    <property type="component" value="Unassembled WGS sequence"/>
</dbReference>
<protein>
    <recommendedName>
        <fullName evidence="1">Poly [ADP-ribose] polymerase</fullName>
        <shortName evidence="1">PARP</shortName>
        <ecNumber evidence="1">2.4.2.-</ecNumber>
    </recommendedName>
</protein>
<dbReference type="GO" id="GO:0003950">
    <property type="term" value="F:NAD+ poly-ADP-ribosyltransferase activity"/>
    <property type="evidence" value="ECO:0007669"/>
    <property type="project" value="UniProtKB-UniRule"/>
</dbReference>
<dbReference type="Gene3D" id="3.90.228.10">
    <property type="match status" value="1"/>
</dbReference>
<accession>A0AA36HX64</accession>
<dbReference type="Pfam" id="PF00644">
    <property type="entry name" value="PARP"/>
    <property type="match status" value="1"/>
</dbReference>
<evidence type="ECO:0000256" key="1">
    <source>
        <dbReference type="RuleBase" id="RU362114"/>
    </source>
</evidence>
<evidence type="ECO:0000256" key="2">
    <source>
        <dbReference type="SAM" id="Phobius"/>
    </source>
</evidence>
<keyword evidence="2" id="KW-0812">Transmembrane</keyword>
<keyword evidence="1" id="KW-0520">NAD</keyword>
<dbReference type="AlphaFoldDB" id="A0AA36HX64"/>
<keyword evidence="2" id="KW-1133">Transmembrane helix</keyword>
<dbReference type="InterPro" id="IPR051712">
    <property type="entry name" value="ARTD-AVP"/>
</dbReference>
<keyword evidence="1" id="KW-0808">Transferase</keyword>
<dbReference type="SUPFAM" id="SSF56399">
    <property type="entry name" value="ADP-ribosylation"/>
    <property type="match status" value="1"/>
</dbReference>